<sequence length="99" mass="10378">MSSHDDVEAGRRRWQQRYDEALAKGRVRDADFTTLSGSEVQPVYGPPPGVDDPRMDRIGWPGSTPSPAGSTRRATAVAPGPSGSSRASAAPSRPTSATG</sequence>
<gene>
    <name evidence="2" type="ORF">GCM10025868_39230</name>
</gene>
<evidence type="ECO:0000313" key="3">
    <source>
        <dbReference type="Proteomes" id="UP001157017"/>
    </source>
</evidence>
<feature type="region of interest" description="Disordered" evidence="1">
    <location>
        <begin position="24"/>
        <end position="99"/>
    </location>
</feature>
<protein>
    <recommendedName>
        <fullName evidence="4">Methylmalonyl-CoA mutase domain-containing protein</fullName>
    </recommendedName>
</protein>
<dbReference type="Proteomes" id="UP001157017">
    <property type="component" value="Unassembled WGS sequence"/>
</dbReference>
<dbReference type="EMBL" id="BSUZ01000001">
    <property type="protein sequence ID" value="GMA88673.1"/>
    <property type="molecule type" value="Genomic_DNA"/>
</dbReference>
<name>A0ABQ6JKZ9_9ACTN</name>
<reference evidence="3" key="1">
    <citation type="journal article" date="2019" name="Int. J. Syst. Evol. Microbiol.">
        <title>The Global Catalogue of Microorganisms (GCM) 10K type strain sequencing project: providing services to taxonomists for standard genome sequencing and annotation.</title>
        <authorList>
            <consortium name="The Broad Institute Genomics Platform"/>
            <consortium name="The Broad Institute Genome Sequencing Center for Infectious Disease"/>
            <person name="Wu L."/>
            <person name="Ma J."/>
        </authorList>
    </citation>
    <scope>NUCLEOTIDE SEQUENCE [LARGE SCALE GENOMIC DNA]</scope>
    <source>
        <strain evidence="3">NBRC 108730</strain>
    </source>
</reference>
<evidence type="ECO:0000256" key="1">
    <source>
        <dbReference type="SAM" id="MobiDB-lite"/>
    </source>
</evidence>
<evidence type="ECO:0008006" key="4">
    <source>
        <dbReference type="Google" id="ProtNLM"/>
    </source>
</evidence>
<feature type="compositionally biased region" description="Polar residues" evidence="1">
    <location>
        <begin position="63"/>
        <end position="73"/>
    </location>
</feature>
<proteinExistence type="predicted"/>
<feature type="compositionally biased region" description="Low complexity" evidence="1">
    <location>
        <begin position="78"/>
        <end position="99"/>
    </location>
</feature>
<accession>A0ABQ6JKZ9</accession>
<organism evidence="2 3">
    <name type="scientific">Angustibacter aerolatus</name>
    <dbReference type="NCBI Taxonomy" id="1162965"/>
    <lineage>
        <taxon>Bacteria</taxon>
        <taxon>Bacillati</taxon>
        <taxon>Actinomycetota</taxon>
        <taxon>Actinomycetes</taxon>
        <taxon>Kineosporiales</taxon>
        <taxon>Kineosporiaceae</taxon>
    </lineage>
</organism>
<evidence type="ECO:0000313" key="2">
    <source>
        <dbReference type="EMBL" id="GMA88673.1"/>
    </source>
</evidence>
<keyword evidence="3" id="KW-1185">Reference proteome</keyword>
<comment type="caution">
    <text evidence="2">The sequence shown here is derived from an EMBL/GenBank/DDBJ whole genome shotgun (WGS) entry which is preliminary data.</text>
</comment>